<dbReference type="Proteomes" id="UP000250918">
    <property type="component" value="Unassembled WGS sequence"/>
</dbReference>
<evidence type="ECO:0000256" key="1">
    <source>
        <dbReference type="ARBA" id="ARBA00022679"/>
    </source>
</evidence>
<dbReference type="Gene3D" id="3.40.47.10">
    <property type="match status" value="1"/>
</dbReference>
<dbReference type="InterPro" id="IPR001099">
    <property type="entry name" value="Chalcone/stilbene_synt_N"/>
</dbReference>
<dbReference type="GO" id="GO:0030639">
    <property type="term" value="P:polyketide biosynthetic process"/>
    <property type="evidence" value="ECO:0007669"/>
    <property type="project" value="TreeGrafter"/>
</dbReference>
<dbReference type="SUPFAM" id="SSF53901">
    <property type="entry name" value="Thiolase-like"/>
    <property type="match status" value="1"/>
</dbReference>
<evidence type="ECO:0000259" key="3">
    <source>
        <dbReference type="Pfam" id="PF00195"/>
    </source>
</evidence>
<reference evidence="4 5" key="1">
    <citation type="journal article" date="2018" name="ISME J.">
        <title>A methanotrophic archaeon couples anaerobic oxidation of methane to Fe(III) reduction.</title>
        <authorList>
            <person name="Cai C."/>
            <person name="Leu A.O."/>
            <person name="Xie G.J."/>
            <person name="Guo J."/>
            <person name="Feng Y."/>
            <person name="Zhao J.X."/>
            <person name="Tyson G.W."/>
            <person name="Yuan Z."/>
            <person name="Hu S."/>
        </authorList>
    </citation>
    <scope>NUCLEOTIDE SEQUENCE [LARGE SCALE GENOMIC DNA]</scope>
    <source>
        <strain evidence="4">FeB_12</strain>
    </source>
</reference>
<protein>
    <submittedName>
        <fullName evidence="4">Type III polyketide synthase</fullName>
    </submittedName>
</protein>
<evidence type="ECO:0000313" key="5">
    <source>
        <dbReference type="Proteomes" id="UP000250918"/>
    </source>
</evidence>
<dbReference type="PANTHER" id="PTHR11877">
    <property type="entry name" value="HYDROXYMETHYLGLUTARYL-COA SYNTHASE"/>
    <property type="match status" value="1"/>
</dbReference>
<evidence type="ECO:0000313" key="4">
    <source>
        <dbReference type="EMBL" id="PWB70318.1"/>
    </source>
</evidence>
<dbReference type="EMBL" id="PQAP01000148">
    <property type="protein sequence ID" value="PWB70318.1"/>
    <property type="molecule type" value="Genomic_DNA"/>
</dbReference>
<keyword evidence="1" id="KW-0808">Transferase</keyword>
<feature type="non-terminal residue" evidence="4">
    <location>
        <position position="266"/>
    </location>
</feature>
<accession>A0A855X0W6</accession>
<dbReference type="Pfam" id="PF00195">
    <property type="entry name" value="Chal_sti_synt_N"/>
    <property type="match status" value="1"/>
</dbReference>
<name>A0A855X0W6_9BACT</name>
<comment type="caution">
    <text evidence="4">The sequence shown here is derived from an EMBL/GenBank/DDBJ whole genome shotgun (WGS) entry which is preliminary data.</text>
</comment>
<dbReference type="GO" id="GO:0016747">
    <property type="term" value="F:acyltransferase activity, transferring groups other than amino-acyl groups"/>
    <property type="evidence" value="ECO:0007669"/>
    <property type="project" value="InterPro"/>
</dbReference>
<dbReference type="InterPro" id="IPR011141">
    <property type="entry name" value="Polyketide_synthase_type-III"/>
</dbReference>
<feature type="domain" description="Chalcone/stilbene synthase N-terminal" evidence="3">
    <location>
        <begin position="63"/>
        <end position="199"/>
    </location>
</feature>
<dbReference type="PANTHER" id="PTHR11877:SF99">
    <property type="entry name" value="1,3,6,8-TETRAHYDROXYNAPHTHALENE SYNTHASE"/>
    <property type="match status" value="1"/>
</dbReference>
<gene>
    <name evidence="4" type="ORF">C3F09_09245</name>
</gene>
<proteinExistence type="predicted"/>
<dbReference type="InterPro" id="IPR016039">
    <property type="entry name" value="Thiolase-like"/>
</dbReference>
<sequence length="266" mass="28866">MPRLLGVSTSVPSFRVNQDEAAAFAREHFTRLARDFDRLMPVFTNAGIETRYFSAPLEWMAAPHTLEEKNELYVNSATKLSSEAIEKLLHAHALQASDIDYILYVNTTGLATPSIDARIINQLGFRRDIRRTPIWGLGCAGGAAGLAHAYHHALGHPKERVLLVACELCGLTFMPDDRSKSNVVATALFGEGAAAALVAGNDVAGEGPEILGTQSRFYPESLDVMGWHVVSQGLQVVFAQRIPDIVAANAAEDFGGFLRGHNLRLA</sequence>
<keyword evidence="2" id="KW-0012">Acyltransferase</keyword>
<dbReference type="AlphaFoldDB" id="A0A855X0W6"/>
<organism evidence="4 5">
    <name type="scientific">candidate division GN15 bacterium</name>
    <dbReference type="NCBI Taxonomy" id="2072418"/>
    <lineage>
        <taxon>Bacteria</taxon>
        <taxon>candidate division GN15</taxon>
    </lineage>
</organism>
<evidence type="ECO:0000256" key="2">
    <source>
        <dbReference type="ARBA" id="ARBA00023315"/>
    </source>
</evidence>